<comment type="caution">
    <text evidence="4">The sequence shown here is derived from an EMBL/GenBank/DDBJ whole genome shotgun (WGS) entry which is preliminary data.</text>
</comment>
<name>A0A2B8BJU2_9PROT</name>
<dbReference type="OrthoDB" id="5945995at2"/>
<evidence type="ECO:0000256" key="2">
    <source>
        <dbReference type="SAM" id="SignalP"/>
    </source>
</evidence>
<feature type="domain" description="Transglycosylase SLT" evidence="3">
    <location>
        <begin position="34"/>
        <end position="160"/>
    </location>
</feature>
<evidence type="ECO:0000313" key="5">
    <source>
        <dbReference type="Proteomes" id="UP000225379"/>
    </source>
</evidence>
<proteinExistence type="inferred from homology"/>
<feature type="chain" id="PRO_5012473886" description="Transglycosylase SLT domain-containing protein" evidence="2">
    <location>
        <begin position="28"/>
        <end position="199"/>
    </location>
</feature>
<dbReference type="SUPFAM" id="SSF53955">
    <property type="entry name" value="Lysozyme-like"/>
    <property type="match status" value="1"/>
</dbReference>
<dbReference type="Pfam" id="PF01464">
    <property type="entry name" value="SLT"/>
    <property type="match status" value="1"/>
</dbReference>
<evidence type="ECO:0000256" key="1">
    <source>
        <dbReference type="ARBA" id="ARBA00009387"/>
    </source>
</evidence>
<protein>
    <recommendedName>
        <fullName evidence="3">Transglycosylase SLT domain-containing protein</fullName>
    </recommendedName>
</protein>
<dbReference type="EMBL" id="PDKW01000039">
    <property type="protein sequence ID" value="PGH57803.1"/>
    <property type="molecule type" value="Genomic_DNA"/>
</dbReference>
<gene>
    <name evidence="4" type="ORF">CRT60_07425</name>
</gene>
<sequence>MTAGLLARAAAALSLVALLAFPGAALAQQPCESYFAANEAAYGIPTGILHAIGMTESGRGGATWPWALNLGGAPAFPASRGEALALMDDGAGSLRLDMAVGCMQVHTRWHARAFRFGEDILDPATNVAYAAAFLRLLYDRHGSWTEAVRRYHAGAGNTQAQDVYLCRVLGWRVRLGYQRGTSAMDGLCAAARTVSAEGR</sequence>
<evidence type="ECO:0000313" key="4">
    <source>
        <dbReference type="EMBL" id="PGH57803.1"/>
    </source>
</evidence>
<evidence type="ECO:0000259" key="3">
    <source>
        <dbReference type="Pfam" id="PF01464"/>
    </source>
</evidence>
<dbReference type="CDD" id="cd13400">
    <property type="entry name" value="LT_IagB-like"/>
    <property type="match status" value="1"/>
</dbReference>
<accession>A0A2B8BJU2</accession>
<dbReference type="InterPro" id="IPR008258">
    <property type="entry name" value="Transglycosylase_SLT_dom_1"/>
</dbReference>
<organism evidence="4 5">
    <name type="scientific">Azospirillum palustre</name>
    <dbReference type="NCBI Taxonomy" id="2044885"/>
    <lineage>
        <taxon>Bacteria</taxon>
        <taxon>Pseudomonadati</taxon>
        <taxon>Pseudomonadota</taxon>
        <taxon>Alphaproteobacteria</taxon>
        <taxon>Rhodospirillales</taxon>
        <taxon>Azospirillaceae</taxon>
        <taxon>Azospirillum</taxon>
    </lineage>
</organism>
<keyword evidence="5" id="KW-1185">Reference proteome</keyword>
<feature type="signal peptide" evidence="2">
    <location>
        <begin position="1"/>
        <end position="27"/>
    </location>
</feature>
<dbReference type="RefSeq" id="WP_098735793.1">
    <property type="nucleotide sequence ID" value="NZ_PDKW01000039.1"/>
</dbReference>
<comment type="similarity">
    <text evidence="1">Belongs to the virb1 family.</text>
</comment>
<dbReference type="AlphaFoldDB" id="A0A2B8BJU2"/>
<dbReference type="Gene3D" id="1.10.530.10">
    <property type="match status" value="1"/>
</dbReference>
<dbReference type="InterPro" id="IPR023346">
    <property type="entry name" value="Lysozyme-like_dom_sf"/>
</dbReference>
<dbReference type="Proteomes" id="UP000225379">
    <property type="component" value="Unassembled WGS sequence"/>
</dbReference>
<reference evidence="5" key="1">
    <citation type="submission" date="2017-10" db="EMBL/GenBank/DDBJ databases">
        <authorList>
            <person name="Kravchenko I.K."/>
            <person name="Grouzdev D.S."/>
        </authorList>
    </citation>
    <scope>NUCLEOTIDE SEQUENCE [LARGE SCALE GENOMIC DNA]</scope>
    <source>
        <strain evidence="5">B2</strain>
    </source>
</reference>
<keyword evidence="2" id="KW-0732">Signal</keyword>